<feature type="transmembrane region" description="Helical" evidence="7">
    <location>
        <begin position="75"/>
        <end position="100"/>
    </location>
</feature>
<evidence type="ECO:0000256" key="2">
    <source>
        <dbReference type="ARBA" id="ARBA00006434"/>
    </source>
</evidence>
<keyword evidence="5 7" id="KW-0472">Membrane</keyword>
<feature type="transmembrane region" description="Helical" evidence="7">
    <location>
        <begin position="7"/>
        <end position="28"/>
    </location>
</feature>
<evidence type="ECO:0000256" key="5">
    <source>
        <dbReference type="ARBA" id="ARBA00023136"/>
    </source>
</evidence>
<evidence type="ECO:0000256" key="1">
    <source>
        <dbReference type="ARBA" id="ARBA00004141"/>
    </source>
</evidence>
<feature type="transmembrane region" description="Helical" evidence="7">
    <location>
        <begin position="154"/>
        <end position="176"/>
    </location>
</feature>
<proteinExistence type="inferred from homology"/>
<organism evidence="8 9">
    <name type="scientific">Meganyctiphanes norvegica</name>
    <name type="common">Northern krill</name>
    <name type="synonym">Thysanopoda norvegica</name>
    <dbReference type="NCBI Taxonomy" id="48144"/>
    <lineage>
        <taxon>Eukaryota</taxon>
        <taxon>Metazoa</taxon>
        <taxon>Ecdysozoa</taxon>
        <taxon>Arthropoda</taxon>
        <taxon>Crustacea</taxon>
        <taxon>Multicrustacea</taxon>
        <taxon>Malacostraca</taxon>
        <taxon>Eumalacostraca</taxon>
        <taxon>Eucarida</taxon>
        <taxon>Euphausiacea</taxon>
        <taxon>Euphausiidae</taxon>
        <taxon>Meganyctiphanes</taxon>
    </lineage>
</organism>
<evidence type="ECO:0008006" key="10">
    <source>
        <dbReference type="Google" id="ProtNLM"/>
    </source>
</evidence>
<dbReference type="PANTHER" id="PTHR11819">
    <property type="entry name" value="SOLUTE CARRIER FAMILY 5"/>
    <property type="match status" value="1"/>
</dbReference>
<evidence type="ECO:0000256" key="4">
    <source>
        <dbReference type="ARBA" id="ARBA00022989"/>
    </source>
</evidence>
<keyword evidence="4 7" id="KW-1133">Transmembrane helix</keyword>
<evidence type="ECO:0000313" key="9">
    <source>
        <dbReference type="Proteomes" id="UP001497623"/>
    </source>
</evidence>
<dbReference type="EMBL" id="CAXKWB010005125">
    <property type="protein sequence ID" value="CAL4076834.1"/>
    <property type="molecule type" value="Genomic_DNA"/>
</dbReference>
<feature type="transmembrane region" description="Helical" evidence="7">
    <location>
        <begin position="231"/>
        <end position="253"/>
    </location>
</feature>
<dbReference type="Proteomes" id="UP001497623">
    <property type="component" value="Unassembled WGS sequence"/>
</dbReference>
<feature type="transmembrane region" description="Helical" evidence="7">
    <location>
        <begin position="183"/>
        <end position="201"/>
    </location>
</feature>
<dbReference type="Gene3D" id="1.20.1730.10">
    <property type="entry name" value="Sodium/glucose cotransporter"/>
    <property type="match status" value="1"/>
</dbReference>
<evidence type="ECO:0000313" key="8">
    <source>
        <dbReference type="EMBL" id="CAL4076834.1"/>
    </source>
</evidence>
<name>A0AAV2QEC1_MEGNR</name>
<dbReference type="GO" id="GO:0005412">
    <property type="term" value="F:D-glucose:sodium symporter activity"/>
    <property type="evidence" value="ECO:0007669"/>
    <property type="project" value="TreeGrafter"/>
</dbReference>
<comment type="caution">
    <text evidence="8">The sequence shown here is derived from an EMBL/GenBank/DDBJ whole genome shotgun (WGS) entry which is preliminary data.</text>
</comment>
<dbReference type="InterPro" id="IPR038377">
    <property type="entry name" value="Na/Glc_symporter_sf"/>
</dbReference>
<evidence type="ECO:0000256" key="7">
    <source>
        <dbReference type="SAM" id="Phobius"/>
    </source>
</evidence>
<reference evidence="8 9" key="1">
    <citation type="submission" date="2024-05" db="EMBL/GenBank/DDBJ databases">
        <authorList>
            <person name="Wallberg A."/>
        </authorList>
    </citation>
    <scope>NUCLEOTIDE SEQUENCE [LARGE SCALE GENOMIC DNA]</scope>
</reference>
<comment type="subcellular location">
    <subcellularLocation>
        <location evidence="1">Membrane</location>
        <topology evidence="1">Multi-pass membrane protein</topology>
    </subcellularLocation>
</comment>
<gene>
    <name evidence="8" type="ORF">MNOR_LOCUS10258</name>
</gene>
<dbReference type="PROSITE" id="PS50283">
    <property type="entry name" value="NA_SOLUT_SYMP_3"/>
    <property type="match status" value="1"/>
</dbReference>
<keyword evidence="3 7" id="KW-0812">Transmembrane</keyword>
<dbReference type="GO" id="GO:0005886">
    <property type="term" value="C:plasma membrane"/>
    <property type="evidence" value="ECO:0007669"/>
    <property type="project" value="TreeGrafter"/>
</dbReference>
<comment type="similarity">
    <text evidence="2 6">Belongs to the sodium:solute symporter (SSF) (TC 2.A.21) family.</text>
</comment>
<feature type="transmembrane region" description="Helical" evidence="7">
    <location>
        <begin position="121"/>
        <end position="142"/>
    </location>
</feature>
<dbReference type="PANTHER" id="PTHR11819:SF195">
    <property type="entry name" value="SODIUM_GLUCOSE COTRANSPORTER 4"/>
    <property type="match status" value="1"/>
</dbReference>
<evidence type="ECO:0000256" key="6">
    <source>
        <dbReference type="RuleBase" id="RU362091"/>
    </source>
</evidence>
<sequence length="375" mass="41682">MTHAKGGCILVSWLKFLPLWIIIIPGMASRILFPDRVGCADPKQCTIVCGNPNGCSNIAYVELVLTLLPAGLRGVMYSVMMAALLSSLTSIFNSASTIFTMDLWLLGRKKLSHKEPSQVELIIVGKVSTLGMVAISVCWIPIMQSSSGSQLFHYVNSISSYLAPPVCAVFLLAVLWDRTTEPGAFWGLMVGLSIGLLRFIVEFSYIQPPCGSGLVDPRPPIVKALVGQVHYLHFSIILWAISGMATIAISLMTPPIPQYYLHRLTWKTRFSSDVRRKWESEQLTDDYNENDKQLHLEVIDGSASNSDAQTLCQKFTKACCTEDVVESGPKYEKTEEQKAQDTAEFLKEDPFWKRFVDINIVICICVSVFGFAFFS</sequence>
<keyword evidence="9" id="KW-1185">Reference proteome</keyword>
<dbReference type="InterPro" id="IPR001734">
    <property type="entry name" value="Na/solute_symporter"/>
</dbReference>
<dbReference type="AlphaFoldDB" id="A0AAV2QEC1"/>
<protein>
    <recommendedName>
        <fullName evidence="10">Sodium/glucose cotransporter 4</fullName>
    </recommendedName>
</protein>
<accession>A0AAV2QEC1</accession>
<feature type="transmembrane region" description="Helical" evidence="7">
    <location>
        <begin position="355"/>
        <end position="374"/>
    </location>
</feature>
<evidence type="ECO:0000256" key="3">
    <source>
        <dbReference type="ARBA" id="ARBA00022692"/>
    </source>
</evidence>
<dbReference type="Pfam" id="PF00474">
    <property type="entry name" value="SSF"/>
    <property type="match status" value="1"/>
</dbReference>